<dbReference type="AlphaFoldDB" id="A0AAV9UJ53"/>
<dbReference type="PROSITE" id="PS50181">
    <property type="entry name" value="FBOX"/>
    <property type="match status" value="1"/>
</dbReference>
<evidence type="ECO:0000313" key="2">
    <source>
        <dbReference type="EMBL" id="KAK6341374.1"/>
    </source>
</evidence>
<dbReference type="InterPro" id="IPR001810">
    <property type="entry name" value="F-box_dom"/>
</dbReference>
<protein>
    <recommendedName>
        <fullName evidence="1">F-box domain-containing protein</fullName>
    </recommendedName>
</protein>
<proteinExistence type="predicted"/>
<accession>A0AAV9UJ53</accession>
<feature type="domain" description="F-box" evidence="1">
    <location>
        <begin position="9"/>
        <end position="55"/>
    </location>
</feature>
<dbReference type="Proteomes" id="UP001375240">
    <property type="component" value="Unassembled WGS sequence"/>
</dbReference>
<reference evidence="2 3" key="1">
    <citation type="submission" date="2019-10" db="EMBL/GenBank/DDBJ databases">
        <authorList>
            <person name="Palmer J.M."/>
        </authorList>
    </citation>
    <scope>NUCLEOTIDE SEQUENCE [LARGE SCALE GENOMIC DNA]</scope>
    <source>
        <strain evidence="2 3">TWF696</strain>
    </source>
</reference>
<organism evidence="2 3">
    <name type="scientific">Orbilia brochopaga</name>
    <dbReference type="NCBI Taxonomy" id="3140254"/>
    <lineage>
        <taxon>Eukaryota</taxon>
        <taxon>Fungi</taxon>
        <taxon>Dikarya</taxon>
        <taxon>Ascomycota</taxon>
        <taxon>Pezizomycotina</taxon>
        <taxon>Orbiliomycetes</taxon>
        <taxon>Orbiliales</taxon>
        <taxon>Orbiliaceae</taxon>
        <taxon>Orbilia</taxon>
    </lineage>
</organism>
<evidence type="ECO:0000313" key="3">
    <source>
        <dbReference type="Proteomes" id="UP001375240"/>
    </source>
</evidence>
<name>A0AAV9UJ53_9PEZI</name>
<sequence>MDTHMIAARLTLDDLPVDTLLLVFDRLIFEDHLSLSLVSVRLRKAVEQYHLYRDPVLASCSNGFFALQGYHASHFQNARSLELFPIDTGSAVQLKAVGDSILPHPKKLRRISVHAFDISSTAYAIDLLRVNPNIPELTINFNRDFFAPVDSMVVLGSLRKLERLTFNSARQNSGLGASLQPDPEHLDSIWQLVVSNSATLKSLCYSVYADNDYHNIELSPTATNSHNVPPNPPWSTWRLQLHELKLQGLLEFFPRAFRLTQFFNPSTIRSLSLSFICGIDAQLLEIAGQLLPSCTAGTCGRGGNKKA</sequence>
<dbReference type="Pfam" id="PF00646">
    <property type="entry name" value="F-box"/>
    <property type="match status" value="1"/>
</dbReference>
<evidence type="ECO:0000259" key="1">
    <source>
        <dbReference type="PROSITE" id="PS50181"/>
    </source>
</evidence>
<keyword evidence="3" id="KW-1185">Reference proteome</keyword>
<dbReference type="InterPro" id="IPR036047">
    <property type="entry name" value="F-box-like_dom_sf"/>
</dbReference>
<dbReference type="SUPFAM" id="SSF81383">
    <property type="entry name" value="F-box domain"/>
    <property type="match status" value="1"/>
</dbReference>
<dbReference type="EMBL" id="JAVHNQ010000007">
    <property type="protein sequence ID" value="KAK6341374.1"/>
    <property type="molecule type" value="Genomic_DNA"/>
</dbReference>
<gene>
    <name evidence="2" type="ORF">TWF696_008452</name>
</gene>
<comment type="caution">
    <text evidence="2">The sequence shown here is derived from an EMBL/GenBank/DDBJ whole genome shotgun (WGS) entry which is preliminary data.</text>
</comment>